<evidence type="ECO:0000256" key="1">
    <source>
        <dbReference type="ARBA" id="ARBA00004236"/>
    </source>
</evidence>
<name>A0A6A7K8I0_9FIRM</name>
<evidence type="ECO:0000313" key="7">
    <source>
        <dbReference type="EMBL" id="MPW25819.1"/>
    </source>
</evidence>
<organism evidence="7 8">
    <name type="scientific">Alkalibaculum sporogenes</name>
    <dbReference type="NCBI Taxonomy" id="2655001"/>
    <lineage>
        <taxon>Bacteria</taxon>
        <taxon>Bacillati</taxon>
        <taxon>Bacillota</taxon>
        <taxon>Clostridia</taxon>
        <taxon>Eubacteriales</taxon>
        <taxon>Eubacteriaceae</taxon>
        <taxon>Alkalibaculum</taxon>
    </lineage>
</organism>
<comment type="caution">
    <text evidence="7">The sequence shown here is derived from an EMBL/GenBank/DDBJ whole genome shotgun (WGS) entry which is preliminary data.</text>
</comment>
<dbReference type="GO" id="GO:0005275">
    <property type="term" value="F:amine transmembrane transporter activity"/>
    <property type="evidence" value="ECO:0007669"/>
    <property type="project" value="TreeGrafter"/>
</dbReference>
<dbReference type="Gene3D" id="3.40.190.100">
    <property type="entry name" value="Glycine betaine-binding periplasmic protein, domain 2"/>
    <property type="match status" value="1"/>
</dbReference>
<accession>A0A6A7K8I0</accession>
<evidence type="ECO:0000256" key="4">
    <source>
        <dbReference type="ARBA" id="ARBA00023136"/>
    </source>
</evidence>
<sequence>MIKMKKLLSLILVGLLSLTVLSGCATNEDGKETVQLGYVNWAEGIAMTHLVATILEDKMGYDVDLTLADVAPIFTSVASGNTDAFLDVWAPVTHKDYIEKYGDDMDFVGTSYDSALIGLIVPTYVDIDSVDELNDNIDLFDGQIIGIDSGAGLMGATENAIEEYDLDYTLLAGSDVTMTAALNKAIDANEPIVVTGWKPHWKFSRFDLKVLEDPKGIFGAAEEIQTVTRKGLSEDMPDVVELLANFKLTDEQLSELLVLIEDSEEDIMVVARNWMNDNEEVVNEWIPASN</sequence>
<dbReference type="PANTHER" id="PTHR47737">
    <property type="entry name" value="GLYCINE BETAINE/PROLINE BETAINE TRANSPORT SYSTEM PERMEASE PROTEIN PROW"/>
    <property type="match status" value="1"/>
</dbReference>
<evidence type="ECO:0000256" key="5">
    <source>
        <dbReference type="SAM" id="SignalP"/>
    </source>
</evidence>
<keyword evidence="3" id="KW-1003">Cell membrane</keyword>
<protein>
    <submittedName>
        <fullName evidence="7">Glycine/betaine ABC transporter</fullName>
    </submittedName>
</protein>
<dbReference type="GO" id="GO:0015871">
    <property type="term" value="P:choline transport"/>
    <property type="evidence" value="ECO:0007669"/>
    <property type="project" value="TreeGrafter"/>
</dbReference>
<dbReference type="GO" id="GO:0043190">
    <property type="term" value="C:ATP-binding cassette (ABC) transporter complex"/>
    <property type="evidence" value="ECO:0007669"/>
    <property type="project" value="InterPro"/>
</dbReference>
<keyword evidence="2" id="KW-0813">Transport</keyword>
<keyword evidence="5" id="KW-0732">Signal</keyword>
<reference evidence="7 8" key="1">
    <citation type="submission" date="2019-10" db="EMBL/GenBank/DDBJ databases">
        <title>Alkalibaculum tamaniensis sp.nov., a new alkaliphilic acetogen, isolated on methoxylated aromatics from a mud volcano.</title>
        <authorList>
            <person name="Khomyakova M.A."/>
            <person name="Merkel A.Y."/>
            <person name="Bonch-Osmolovskaya E.A."/>
            <person name="Slobodkin A.I."/>
        </authorList>
    </citation>
    <scope>NUCLEOTIDE SEQUENCE [LARGE SCALE GENOMIC DNA]</scope>
    <source>
        <strain evidence="7 8">M08DMB</strain>
    </source>
</reference>
<dbReference type="GO" id="GO:0031460">
    <property type="term" value="P:glycine betaine transport"/>
    <property type="evidence" value="ECO:0007669"/>
    <property type="project" value="TreeGrafter"/>
</dbReference>
<dbReference type="PANTHER" id="PTHR47737:SF1">
    <property type="entry name" value="GLYCINE BETAINE_PROLINE BETAINE TRANSPORT SYSTEM PERMEASE PROTEIN PROW"/>
    <property type="match status" value="1"/>
</dbReference>
<dbReference type="PROSITE" id="PS51257">
    <property type="entry name" value="PROKAR_LIPOPROTEIN"/>
    <property type="match status" value="1"/>
</dbReference>
<gene>
    <name evidence="7" type="ORF">GC105_08455</name>
</gene>
<keyword evidence="8" id="KW-1185">Reference proteome</keyword>
<dbReference type="CDD" id="cd13639">
    <property type="entry name" value="PBP2_OpuAC_like"/>
    <property type="match status" value="1"/>
</dbReference>
<keyword evidence="4" id="KW-0472">Membrane</keyword>
<evidence type="ECO:0000256" key="2">
    <source>
        <dbReference type="ARBA" id="ARBA00022448"/>
    </source>
</evidence>
<dbReference type="GO" id="GO:0015226">
    <property type="term" value="F:carnitine transmembrane transporter activity"/>
    <property type="evidence" value="ECO:0007669"/>
    <property type="project" value="TreeGrafter"/>
</dbReference>
<dbReference type="InterPro" id="IPR007210">
    <property type="entry name" value="ABC_Gly_betaine_transp_sub-bd"/>
</dbReference>
<feature type="signal peptide" evidence="5">
    <location>
        <begin position="1"/>
        <end position="25"/>
    </location>
</feature>
<evidence type="ECO:0000256" key="3">
    <source>
        <dbReference type="ARBA" id="ARBA00022475"/>
    </source>
</evidence>
<evidence type="ECO:0000313" key="8">
    <source>
        <dbReference type="Proteomes" id="UP000440004"/>
    </source>
</evidence>
<comment type="subcellular location">
    <subcellularLocation>
        <location evidence="1">Cell membrane</location>
    </subcellularLocation>
</comment>
<feature type="domain" description="ABC-type glycine betaine transport system substrate-binding" evidence="6">
    <location>
        <begin position="33"/>
        <end position="276"/>
    </location>
</feature>
<dbReference type="AlphaFoldDB" id="A0A6A7K8I0"/>
<feature type="chain" id="PRO_5025670747" evidence="5">
    <location>
        <begin position="26"/>
        <end position="290"/>
    </location>
</feature>
<dbReference type="Proteomes" id="UP000440004">
    <property type="component" value="Unassembled WGS sequence"/>
</dbReference>
<dbReference type="SUPFAM" id="SSF53850">
    <property type="entry name" value="Periplasmic binding protein-like II"/>
    <property type="match status" value="1"/>
</dbReference>
<dbReference type="Pfam" id="PF04069">
    <property type="entry name" value="OpuAC"/>
    <property type="match status" value="1"/>
</dbReference>
<dbReference type="RefSeq" id="WP_152803655.1">
    <property type="nucleotide sequence ID" value="NZ_WHNX01000011.1"/>
</dbReference>
<proteinExistence type="predicted"/>
<dbReference type="Gene3D" id="3.10.105.10">
    <property type="entry name" value="Dipeptide-binding Protein, Domain 3"/>
    <property type="match status" value="2"/>
</dbReference>
<evidence type="ECO:0000259" key="6">
    <source>
        <dbReference type="Pfam" id="PF04069"/>
    </source>
</evidence>
<dbReference type="EMBL" id="WHNX01000011">
    <property type="protein sequence ID" value="MPW25819.1"/>
    <property type="molecule type" value="Genomic_DNA"/>
</dbReference>